<accession>A0A517QXU0</accession>
<evidence type="ECO:0000313" key="2">
    <source>
        <dbReference type="EMBL" id="QDT36423.1"/>
    </source>
</evidence>
<dbReference type="Gene3D" id="3.30.2310.20">
    <property type="entry name" value="RelE-like"/>
    <property type="match status" value="1"/>
</dbReference>
<dbReference type="AlphaFoldDB" id="A0A517QXU0"/>
<dbReference type="Proteomes" id="UP000317318">
    <property type="component" value="Chromosome"/>
</dbReference>
<name>A0A517QXU0_9PLAN</name>
<dbReference type="RefSeq" id="WP_145362627.1">
    <property type="nucleotide sequence ID" value="NZ_CP036268.1"/>
</dbReference>
<keyword evidence="3" id="KW-1185">Reference proteome</keyword>
<protein>
    <submittedName>
        <fullName evidence="2">Plasmid stabilization system protein</fullName>
    </submittedName>
</protein>
<reference evidence="2 3" key="1">
    <citation type="submission" date="2019-02" db="EMBL/GenBank/DDBJ databases">
        <title>Deep-cultivation of Planctomycetes and their phenomic and genomic characterization uncovers novel biology.</title>
        <authorList>
            <person name="Wiegand S."/>
            <person name="Jogler M."/>
            <person name="Boedeker C."/>
            <person name="Pinto D."/>
            <person name="Vollmers J."/>
            <person name="Rivas-Marin E."/>
            <person name="Kohn T."/>
            <person name="Peeters S.H."/>
            <person name="Heuer A."/>
            <person name="Rast P."/>
            <person name="Oberbeckmann S."/>
            <person name="Bunk B."/>
            <person name="Jeske O."/>
            <person name="Meyerdierks A."/>
            <person name="Storesund J.E."/>
            <person name="Kallscheuer N."/>
            <person name="Luecker S."/>
            <person name="Lage O.M."/>
            <person name="Pohl T."/>
            <person name="Merkel B.J."/>
            <person name="Hornburger P."/>
            <person name="Mueller R.-W."/>
            <person name="Bruemmer F."/>
            <person name="Labrenz M."/>
            <person name="Spormann A.M."/>
            <person name="Op den Camp H."/>
            <person name="Overmann J."/>
            <person name="Amann R."/>
            <person name="Jetten M.S.M."/>
            <person name="Mascher T."/>
            <person name="Medema M.H."/>
            <person name="Devos D.P."/>
            <person name="Kaster A.-K."/>
            <person name="Ovreas L."/>
            <person name="Rohde M."/>
            <person name="Galperin M.Y."/>
            <person name="Jogler C."/>
        </authorList>
    </citation>
    <scope>NUCLEOTIDE SEQUENCE [LARGE SCALE GENOMIC DNA]</scope>
    <source>
        <strain evidence="2 3">Pan189</strain>
    </source>
</reference>
<dbReference type="KEGG" id="svp:Pan189_07790"/>
<keyword evidence="1" id="KW-1277">Toxin-antitoxin system</keyword>
<dbReference type="Pfam" id="PF05016">
    <property type="entry name" value="ParE_toxin"/>
    <property type="match status" value="1"/>
</dbReference>
<dbReference type="InterPro" id="IPR007712">
    <property type="entry name" value="RelE/ParE_toxin"/>
</dbReference>
<dbReference type="InterPro" id="IPR035093">
    <property type="entry name" value="RelE/ParE_toxin_dom_sf"/>
</dbReference>
<dbReference type="OrthoDB" id="286584at2"/>
<evidence type="ECO:0000313" key="3">
    <source>
        <dbReference type="Proteomes" id="UP000317318"/>
    </source>
</evidence>
<dbReference type="EMBL" id="CP036268">
    <property type="protein sequence ID" value="QDT36423.1"/>
    <property type="molecule type" value="Genomic_DNA"/>
</dbReference>
<sequence>MRYRVKLSQRAERQLLEAVEWYEVNAPQFSESWYRSILQSIATLETDPHRLPHAREDHHLQMELRELHFGYRKRMTHRILFVVRDDEVLIRSI</sequence>
<evidence type="ECO:0000256" key="1">
    <source>
        <dbReference type="ARBA" id="ARBA00022649"/>
    </source>
</evidence>
<gene>
    <name evidence="2" type="ORF">Pan189_07790</name>
</gene>
<organism evidence="2 3">
    <name type="scientific">Stratiformator vulcanicus</name>
    <dbReference type="NCBI Taxonomy" id="2527980"/>
    <lineage>
        <taxon>Bacteria</taxon>
        <taxon>Pseudomonadati</taxon>
        <taxon>Planctomycetota</taxon>
        <taxon>Planctomycetia</taxon>
        <taxon>Planctomycetales</taxon>
        <taxon>Planctomycetaceae</taxon>
        <taxon>Stratiformator</taxon>
    </lineage>
</organism>
<proteinExistence type="predicted"/>